<evidence type="ECO:0000313" key="3">
    <source>
        <dbReference type="EMBL" id="MFC7382011.1"/>
    </source>
</evidence>
<accession>A0ABW2P0G3</accession>
<gene>
    <name evidence="3" type="ORF">ACFQSB_07315</name>
</gene>
<evidence type="ECO:0000259" key="2">
    <source>
        <dbReference type="Pfam" id="PF13672"/>
    </source>
</evidence>
<organism evidence="3 4">
    <name type="scientific">Sphaerisporangium rhizosphaerae</name>
    <dbReference type="NCBI Taxonomy" id="2269375"/>
    <lineage>
        <taxon>Bacteria</taxon>
        <taxon>Bacillati</taxon>
        <taxon>Actinomycetota</taxon>
        <taxon>Actinomycetes</taxon>
        <taxon>Streptosporangiales</taxon>
        <taxon>Streptosporangiaceae</taxon>
        <taxon>Sphaerisporangium</taxon>
    </lineage>
</organism>
<evidence type="ECO:0000256" key="1">
    <source>
        <dbReference type="SAM" id="MobiDB-lite"/>
    </source>
</evidence>
<feature type="domain" description="PPM-type phosphatase" evidence="2">
    <location>
        <begin position="25"/>
        <end position="233"/>
    </location>
</feature>
<proteinExistence type="predicted"/>
<dbReference type="InterPro" id="IPR036457">
    <property type="entry name" value="PPM-type-like_dom_sf"/>
</dbReference>
<evidence type="ECO:0000313" key="4">
    <source>
        <dbReference type="Proteomes" id="UP001596496"/>
    </source>
</evidence>
<dbReference type="InterPro" id="IPR001932">
    <property type="entry name" value="PPM-type_phosphatase-like_dom"/>
</dbReference>
<protein>
    <submittedName>
        <fullName evidence="3">Protein phosphatase 2C domain-containing protein</fullName>
    </submittedName>
</protein>
<dbReference type="SUPFAM" id="SSF81606">
    <property type="entry name" value="PP2C-like"/>
    <property type="match status" value="1"/>
</dbReference>
<dbReference type="Gene3D" id="3.60.40.10">
    <property type="entry name" value="PPM-type phosphatase domain"/>
    <property type="match status" value="1"/>
</dbReference>
<dbReference type="EMBL" id="JBHTCG010000004">
    <property type="protein sequence ID" value="MFC7382011.1"/>
    <property type="molecule type" value="Genomic_DNA"/>
</dbReference>
<reference evidence="4" key="1">
    <citation type="journal article" date="2019" name="Int. J. Syst. Evol. Microbiol.">
        <title>The Global Catalogue of Microorganisms (GCM) 10K type strain sequencing project: providing services to taxonomists for standard genome sequencing and annotation.</title>
        <authorList>
            <consortium name="The Broad Institute Genomics Platform"/>
            <consortium name="The Broad Institute Genome Sequencing Center for Infectious Disease"/>
            <person name="Wu L."/>
            <person name="Ma J."/>
        </authorList>
    </citation>
    <scope>NUCLEOTIDE SEQUENCE [LARGE SCALE GENOMIC DNA]</scope>
    <source>
        <strain evidence="4">CECT 7649</strain>
    </source>
</reference>
<feature type="region of interest" description="Disordered" evidence="1">
    <location>
        <begin position="1"/>
        <end position="25"/>
    </location>
</feature>
<name>A0ABW2P0G3_9ACTN</name>
<sequence length="276" mass="30246">MKVLDITGSPGSRTKPTEDRAGSSGNLGWVIDGATDFTNERTLPGSSNVQWLVDVVDRGLRELGALNKFTKVADVFDRLGETVRAELASVAPSGLRHHPCCSIGLAVFDDGSVELGRIGDAVLVAYAGDLVEQQVSTDFFDRREARAVRQSRSARQTKEEIVAAMFSRRMEYITGVHPESVFSGHPAGVFHVHRHTMPLQLAETVLICTDGFARAVDDYRLFPDWQELGRYARHAGLEGVTRLIRRHEASSAGLPGEKFKSADDVAAILLDSESRR</sequence>
<dbReference type="Proteomes" id="UP001596496">
    <property type="component" value="Unassembled WGS sequence"/>
</dbReference>
<dbReference type="Pfam" id="PF13672">
    <property type="entry name" value="PP2C_2"/>
    <property type="match status" value="1"/>
</dbReference>
<comment type="caution">
    <text evidence="3">The sequence shown here is derived from an EMBL/GenBank/DDBJ whole genome shotgun (WGS) entry which is preliminary data.</text>
</comment>
<dbReference type="RefSeq" id="WP_380825103.1">
    <property type="nucleotide sequence ID" value="NZ_JBHTCG010000004.1"/>
</dbReference>
<keyword evidence="4" id="KW-1185">Reference proteome</keyword>